<dbReference type="PROSITE" id="PS50157">
    <property type="entry name" value="ZINC_FINGER_C2H2_2"/>
    <property type="match status" value="7"/>
</dbReference>
<proteinExistence type="inferred from homology"/>
<evidence type="ECO:0000256" key="11">
    <source>
        <dbReference type="PROSITE-ProRule" id="PRU00042"/>
    </source>
</evidence>
<keyword evidence="7" id="KW-0805">Transcription regulation</keyword>
<dbReference type="AlphaFoldDB" id="A0A1D2MCL0"/>
<keyword evidence="8" id="KW-0238">DNA-binding</keyword>
<keyword evidence="3" id="KW-0479">Metal-binding</keyword>
<organism evidence="13 14">
    <name type="scientific">Orchesella cincta</name>
    <name type="common">Springtail</name>
    <name type="synonym">Podura cincta</name>
    <dbReference type="NCBI Taxonomy" id="48709"/>
    <lineage>
        <taxon>Eukaryota</taxon>
        <taxon>Metazoa</taxon>
        <taxon>Ecdysozoa</taxon>
        <taxon>Arthropoda</taxon>
        <taxon>Hexapoda</taxon>
        <taxon>Collembola</taxon>
        <taxon>Entomobryomorpha</taxon>
        <taxon>Entomobryoidea</taxon>
        <taxon>Orchesellidae</taxon>
        <taxon>Orchesellinae</taxon>
        <taxon>Orchesella</taxon>
    </lineage>
</organism>
<dbReference type="PROSITE" id="PS00028">
    <property type="entry name" value="ZINC_FINGER_C2H2_1"/>
    <property type="match status" value="4"/>
</dbReference>
<feature type="domain" description="C2H2-type" evidence="12">
    <location>
        <begin position="88"/>
        <end position="115"/>
    </location>
</feature>
<evidence type="ECO:0000256" key="1">
    <source>
        <dbReference type="ARBA" id="ARBA00004123"/>
    </source>
</evidence>
<keyword evidence="9" id="KW-0804">Transcription</keyword>
<dbReference type="STRING" id="48709.A0A1D2MCL0"/>
<dbReference type="Pfam" id="PF13912">
    <property type="entry name" value="zf-C2H2_6"/>
    <property type="match status" value="1"/>
</dbReference>
<dbReference type="FunFam" id="3.30.160.60:FF:000446">
    <property type="entry name" value="Zinc finger protein"/>
    <property type="match status" value="2"/>
</dbReference>
<dbReference type="SMART" id="SM00355">
    <property type="entry name" value="ZnF_C2H2"/>
    <property type="match status" value="7"/>
</dbReference>
<feature type="domain" description="C2H2-type" evidence="12">
    <location>
        <begin position="192"/>
        <end position="219"/>
    </location>
</feature>
<keyword evidence="5 11" id="KW-0863">Zinc-finger</keyword>
<dbReference type="GO" id="GO:0000981">
    <property type="term" value="F:DNA-binding transcription factor activity, RNA polymerase II-specific"/>
    <property type="evidence" value="ECO:0007669"/>
    <property type="project" value="TreeGrafter"/>
</dbReference>
<gene>
    <name evidence="13" type="ORF">Ocin01_16005</name>
</gene>
<dbReference type="EMBL" id="LJIJ01001854">
    <property type="protein sequence ID" value="ODM90679.1"/>
    <property type="molecule type" value="Genomic_DNA"/>
</dbReference>
<keyword evidence="14" id="KW-1185">Reference proteome</keyword>
<evidence type="ECO:0000256" key="2">
    <source>
        <dbReference type="ARBA" id="ARBA00006991"/>
    </source>
</evidence>
<evidence type="ECO:0000313" key="14">
    <source>
        <dbReference type="Proteomes" id="UP000094527"/>
    </source>
</evidence>
<evidence type="ECO:0000256" key="7">
    <source>
        <dbReference type="ARBA" id="ARBA00023015"/>
    </source>
</evidence>
<keyword evidence="10" id="KW-0539">Nucleus</keyword>
<comment type="caution">
    <text evidence="13">The sequence shown here is derived from an EMBL/GenBank/DDBJ whole genome shotgun (WGS) entry which is preliminary data.</text>
</comment>
<dbReference type="FunFam" id="3.30.160.60:FF:000075">
    <property type="entry name" value="Putative zinc finger protein 536"/>
    <property type="match status" value="1"/>
</dbReference>
<comment type="similarity">
    <text evidence="2">Belongs to the krueppel C2H2-type zinc-finger protein family.</text>
</comment>
<dbReference type="SUPFAM" id="SSF57667">
    <property type="entry name" value="beta-beta-alpha zinc fingers"/>
    <property type="match status" value="4"/>
</dbReference>
<feature type="domain" description="C2H2-type" evidence="12">
    <location>
        <begin position="60"/>
        <end position="87"/>
    </location>
</feature>
<dbReference type="GO" id="GO:0005634">
    <property type="term" value="C:nucleus"/>
    <property type="evidence" value="ECO:0007669"/>
    <property type="project" value="UniProtKB-SubCell"/>
</dbReference>
<dbReference type="Gene3D" id="3.30.160.60">
    <property type="entry name" value="Classic Zinc Finger"/>
    <property type="match status" value="6"/>
</dbReference>
<protein>
    <submittedName>
        <fullName evidence="13">Putative zinc finger protein</fullName>
    </submittedName>
</protein>
<keyword evidence="6" id="KW-0862">Zinc</keyword>
<name>A0A1D2MCL0_ORCCI</name>
<feature type="domain" description="C2H2-type" evidence="12">
    <location>
        <begin position="248"/>
        <end position="281"/>
    </location>
</feature>
<dbReference type="GO" id="GO:0003677">
    <property type="term" value="F:DNA binding"/>
    <property type="evidence" value="ECO:0007669"/>
    <property type="project" value="UniProtKB-KW"/>
</dbReference>
<dbReference type="OrthoDB" id="6077919at2759"/>
<dbReference type="GO" id="GO:0032502">
    <property type="term" value="P:developmental process"/>
    <property type="evidence" value="ECO:0007669"/>
    <property type="project" value="UniProtKB-ARBA"/>
</dbReference>
<feature type="domain" description="C2H2-type" evidence="12">
    <location>
        <begin position="165"/>
        <end position="192"/>
    </location>
</feature>
<dbReference type="InterPro" id="IPR013087">
    <property type="entry name" value="Znf_C2H2_type"/>
</dbReference>
<evidence type="ECO:0000256" key="5">
    <source>
        <dbReference type="ARBA" id="ARBA00022771"/>
    </source>
</evidence>
<dbReference type="Proteomes" id="UP000094527">
    <property type="component" value="Unassembled WGS sequence"/>
</dbReference>
<evidence type="ECO:0000259" key="12">
    <source>
        <dbReference type="PROSITE" id="PS50157"/>
    </source>
</evidence>
<keyword evidence="4" id="KW-0677">Repeat</keyword>
<comment type="subcellular location">
    <subcellularLocation>
        <location evidence="1">Nucleus</location>
    </subcellularLocation>
</comment>
<feature type="domain" description="C2H2-type" evidence="12">
    <location>
        <begin position="137"/>
        <end position="164"/>
    </location>
</feature>
<evidence type="ECO:0000256" key="4">
    <source>
        <dbReference type="ARBA" id="ARBA00022737"/>
    </source>
</evidence>
<evidence type="ECO:0000256" key="10">
    <source>
        <dbReference type="ARBA" id="ARBA00023242"/>
    </source>
</evidence>
<evidence type="ECO:0000256" key="6">
    <source>
        <dbReference type="ARBA" id="ARBA00022833"/>
    </source>
</evidence>
<evidence type="ECO:0000256" key="9">
    <source>
        <dbReference type="ARBA" id="ARBA00023163"/>
    </source>
</evidence>
<accession>A0A1D2MCL0</accession>
<dbReference type="PANTHER" id="PTHR24394:SF29">
    <property type="entry name" value="MYONEURIN"/>
    <property type="match status" value="1"/>
</dbReference>
<evidence type="ECO:0000256" key="8">
    <source>
        <dbReference type="ARBA" id="ARBA00023125"/>
    </source>
</evidence>
<dbReference type="Pfam" id="PF00096">
    <property type="entry name" value="zf-C2H2"/>
    <property type="match status" value="6"/>
</dbReference>
<evidence type="ECO:0000256" key="3">
    <source>
        <dbReference type="ARBA" id="ARBA00022723"/>
    </source>
</evidence>
<feature type="domain" description="C2H2-type" evidence="12">
    <location>
        <begin position="220"/>
        <end position="247"/>
    </location>
</feature>
<dbReference type="FunFam" id="3.30.160.60:FF:000202">
    <property type="entry name" value="Zinc finger protein 574"/>
    <property type="match status" value="1"/>
</dbReference>
<reference evidence="13 14" key="1">
    <citation type="journal article" date="2016" name="Genome Biol. Evol.">
        <title>Gene Family Evolution Reflects Adaptation to Soil Environmental Stressors in the Genome of the Collembolan Orchesella cincta.</title>
        <authorList>
            <person name="Faddeeva-Vakhrusheva A."/>
            <person name="Derks M.F."/>
            <person name="Anvar S.Y."/>
            <person name="Agamennone V."/>
            <person name="Suring W."/>
            <person name="Smit S."/>
            <person name="van Straalen N.M."/>
            <person name="Roelofs D."/>
        </authorList>
    </citation>
    <scope>NUCLEOTIDE SEQUENCE [LARGE SCALE GENOMIC DNA]</scope>
    <source>
        <tissue evidence="13">Mixed pool</tissue>
    </source>
</reference>
<sequence length="393" mass="45378">MSKKEHPHYRKPINLGIIFFLNRMKNSQQPWKTIKESKKLSTVVLPDHITVYSGEEHTIYHCNICGRSFKTKGNFKYHISCKTGIKLINCDVCGKGFNSRDHFIYHLRVHAGFRPFRTGDLKRHVNLTHMDIESYTFKCQLCPKTFSTNQGLKAHLICHSSERPFACGQCNKRFKTRGSLKRHLNKRGERKFKCNECDKGFTTKNNLKTHMVVHCFERPYVCNQCQLTFKHKKDLARHGTIHKDERNYKCEMCKRGFLRKDNLKRHQVVCQRKMNHIRGETAAATVINYSKASQIKEISDMRKSHCEISRSSHSTGIQLPNDLVGLTEQPAEVVKVVTKRAVTNTGMSNAGESRQVLPQAPFTTSMLSSYGDREGSQNPCMFQKHFVPKLNED</sequence>
<evidence type="ECO:0000313" key="13">
    <source>
        <dbReference type="EMBL" id="ODM90679.1"/>
    </source>
</evidence>
<dbReference type="GO" id="GO:0008270">
    <property type="term" value="F:zinc ion binding"/>
    <property type="evidence" value="ECO:0007669"/>
    <property type="project" value="UniProtKB-KW"/>
</dbReference>
<dbReference type="PANTHER" id="PTHR24394">
    <property type="entry name" value="ZINC FINGER PROTEIN"/>
    <property type="match status" value="1"/>
</dbReference>
<dbReference type="InterPro" id="IPR036236">
    <property type="entry name" value="Znf_C2H2_sf"/>
</dbReference>